<evidence type="ECO:0000256" key="4">
    <source>
        <dbReference type="ARBA" id="ARBA00022692"/>
    </source>
</evidence>
<dbReference type="AlphaFoldDB" id="A0A173XXN5"/>
<name>A0A173XXN5_9CLOT</name>
<dbReference type="InterPro" id="IPR000515">
    <property type="entry name" value="MetI-like"/>
</dbReference>
<comment type="subcellular location">
    <subcellularLocation>
        <location evidence="1 7">Cell membrane</location>
        <topology evidence="1 7">Multi-pass membrane protein</topology>
    </subcellularLocation>
</comment>
<dbReference type="SUPFAM" id="SSF161098">
    <property type="entry name" value="MetI-like"/>
    <property type="match status" value="1"/>
</dbReference>
<evidence type="ECO:0000313" key="9">
    <source>
        <dbReference type="EMBL" id="CUN56444.1"/>
    </source>
</evidence>
<dbReference type="RefSeq" id="WP_055262916.1">
    <property type="nucleotide sequence ID" value="NZ_CABIXQ010000001.1"/>
</dbReference>
<comment type="similarity">
    <text evidence="7">Belongs to the binding-protein-dependent transport system permease family.</text>
</comment>
<dbReference type="Pfam" id="PF00528">
    <property type="entry name" value="BPD_transp_1"/>
    <property type="match status" value="1"/>
</dbReference>
<evidence type="ECO:0000256" key="2">
    <source>
        <dbReference type="ARBA" id="ARBA00022448"/>
    </source>
</evidence>
<evidence type="ECO:0000256" key="1">
    <source>
        <dbReference type="ARBA" id="ARBA00004651"/>
    </source>
</evidence>
<keyword evidence="3" id="KW-1003">Cell membrane</keyword>
<dbReference type="PANTHER" id="PTHR30193">
    <property type="entry name" value="ABC TRANSPORTER PERMEASE PROTEIN"/>
    <property type="match status" value="1"/>
</dbReference>
<feature type="transmembrane region" description="Helical" evidence="7">
    <location>
        <begin position="9"/>
        <end position="28"/>
    </location>
</feature>
<accession>A0A173XXN5</accession>
<feature type="transmembrane region" description="Helical" evidence="7">
    <location>
        <begin position="200"/>
        <end position="221"/>
    </location>
</feature>
<dbReference type="PROSITE" id="PS50928">
    <property type="entry name" value="ABC_TM1"/>
    <property type="match status" value="1"/>
</dbReference>
<feature type="transmembrane region" description="Helical" evidence="7">
    <location>
        <begin position="259"/>
        <end position="277"/>
    </location>
</feature>
<keyword evidence="6 7" id="KW-0472">Membrane</keyword>
<keyword evidence="2 7" id="KW-0813">Transport</keyword>
<evidence type="ECO:0000313" key="10">
    <source>
        <dbReference type="Proteomes" id="UP000095594"/>
    </source>
</evidence>
<feature type="transmembrane region" description="Helical" evidence="7">
    <location>
        <begin position="68"/>
        <end position="91"/>
    </location>
</feature>
<gene>
    <name evidence="9" type="primary">ycjO_1</name>
    <name evidence="9" type="ORF">ERS852471_00147</name>
</gene>
<feature type="domain" description="ABC transmembrane type-1" evidence="8">
    <location>
        <begin position="63"/>
        <end position="278"/>
    </location>
</feature>
<keyword evidence="5 7" id="KW-1133">Transmembrane helix</keyword>
<dbReference type="EMBL" id="CYZX01000001">
    <property type="protein sequence ID" value="CUN56444.1"/>
    <property type="molecule type" value="Genomic_DNA"/>
</dbReference>
<dbReference type="CDD" id="cd06261">
    <property type="entry name" value="TM_PBP2"/>
    <property type="match status" value="1"/>
</dbReference>
<evidence type="ECO:0000259" key="8">
    <source>
        <dbReference type="PROSITE" id="PS50928"/>
    </source>
</evidence>
<organism evidence="9 10">
    <name type="scientific">Clostridium disporicum</name>
    <dbReference type="NCBI Taxonomy" id="84024"/>
    <lineage>
        <taxon>Bacteria</taxon>
        <taxon>Bacillati</taxon>
        <taxon>Bacillota</taxon>
        <taxon>Clostridia</taxon>
        <taxon>Eubacteriales</taxon>
        <taxon>Clostridiaceae</taxon>
        <taxon>Clostridium</taxon>
    </lineage>
</organism>
<dbReference type="PANTHER" id="PTHR30193:SF37">
    <property type="entry name" value="INNER MEMBRANE ABC TRANSPORTER PERMEASE PROTEIN YCJO"/>
    <property type="match status" value="1"/>
</dbReference>
<dbReference type="Gene3D" id="1.10.3720.10">
    <property type="entry name" value="MetI-like"/>
    <property type="match status" value="1"/>
</dbReference>
<dbReference type="InterPro" id="IPR035906">
    <property type="entry name" value="MetI-like_sf"/>
</dbReference>
<evidence type="ECO:0000256" key="6">
    <source>
        <dbReference type="ARBA" id="ARBA00023136"/>
    </source>
</evidence>
<dbReference type="Proteomes" id="UP000095594">
    <property type="component" value="Unassembled WGS sequence"/>
</dbReference>
<proteinExistence type="inferred from homology"/>
<feature type="transmembrane region" description="Helical" evidence="7">
    <location>
        <begin position="103"/>
        <end position="123"/>
    </location>
</feature>
<evidence type="ECO:0000256" key="5">
    <source>
        <dbReference type="ARBA" id="ARBA00022989"/>
    </source>
</evidence>
<dbReference type="OrthoDB" id="9809173at2"/>
<feature type="transmembrane region" description="Helical" evidence="7">
    <location>
        <begin position="150"/>
        <end position="179"/>
    </location>
</feature>
<dbReference type="InterPro" id="IPR051393">
    <property type="entry name" value="ABC_transporter_permease"/>
</dbReference>
<protein>
    <submittedName>
        <fullName evidence="9">Carbohydrate uptake ABC transporter permease</fullName>
    </submittedName>
</protein>
<dbReference type="SUPFAM" id="SSF160964">
    <property type="entry name" value="MalF N-terminal region-like"/>
    <property type="match status" value="1"/>
</dbReference>
<keyword evidence="4 7" id="KW-0812">Transmembrane</keyword>
<evidence type="ECO:0000256" key="7">
    <source>
        <dbReference type="RuleBase" id="RU363032"/>
    </source>
</evidence>
<evidence type="ECO:0000256" key="3">
    <source>
        <dbReference type="ARBA" id="ARBA00022475"/>
    </source>
</evidence>
<dbReference type="GO" id="GO:0005886">
    <property type="term" value="C:plasma membrane"/>
    <property type="evidence" value="ECO:0007669"/>
    <property type="project" value="UniProtKB-SubCell"/>
</dbReference>
<sequence>MLKKGRKGYIYLLPALIILGVFVFYPIITTIVGSFDETKAPGFVFGFDSYRYLFQDKRFIQSLINTCIYAAVVPALSVGISLLLANSLVNIKNEKVRGVFQSIYFLPYVTSLVAIGVVWSWLFNSEYGIINYLLGLVGINPVNWLNDPKYAMLALIIFAVWKSLAFNTLILTTGIASINPQYYQAAKIDQATDGTIFRKITIKLVSPMIVYTYIISLIAAFKVYTEVYVLFGGRTLDGAVSTVVRYIIDRFYGDQDFPLAFAAAVVLLIIILTVTFVQRTISRNKVHY</sequence>
<reference evidence="9 10" key="1">
    <citation type="submission" date="2015-09" db="EMBL/GenBank/DDBJ databases">
        <authorList>
            <consortium name="Pathogen Informatics"/>
        </authorList>
    </citation>
    <scope>NUCLEOTIDE SEQUENCE [LARGE SCALE GENOMIC DNA]</scope>
    <source>
        <strain evidence="9 10">2789STDY5834856</strain>
    </source>
</reference>
<dbReference type="GO" id="GO:0055085">
    <property type="term" value="P:transmembrane transport"/>
    <property type="evidence" value="ECO:0007669"/>
    <property type="project" value="InterPro"/>
</dbReference>